<dbReference type="OrthoDB" id="9758793at2"/>
<dbReference type="STRING" id="1798228.SAMN05216574_101162"/>
<dbReference type="InterPro" id="IPR045530">
    <property type="entry name" value="DO-GTPase1"/>
</dbReference>
<feature type="domain" description="Double-GTPase 1" evidence="1">
    <location>
        <begin position="8"/>
        <end position="280"/>
    </location>
</feature>
<evidence type="ECO:0000259" key="1">
    <source>
        <dbReference type="Pfam" id="PF19975"/>
    </source>
</evidence>
<dbReference type="Pfam" id="PF19975">
    <property type="entry name" value="DO-GTPase1"/>
    <property type="match status" value="1"/>
</dbReference>
<reference evidence="2" key="1">
    <citation type="submission" date="2016-10" db="EMBL/GenBank/DDBJ databases">
        <authorList>
            <person name="de Groot N.N."/>
        </authorList>
    </citation>
    <scope>NUCLEOTIDE SEQUENCE [LARGE SCALE GENOMIC DNA]</scope>
    <source>
        <strain evidence="2">DSM 46838</strain>
    </source>
</reference>
<proteinExistence type="predicted"/>
<gene>
    <name evidence="2" type="ORF">SAMN05216574_101162</name>
</gene>
<protein>
    <recommendedName>
        <fullName evidence="1">Double-GTPase 1 domain-containing protein</fullName>
    </recommendedName>
</protein>
<organism evidence="2 3">
    <name type="scientific">Blastococcus tunisiensis</name>
    <dbReference type="NCBI Taxonomy" id="1798228"/>
    <lineage>
        <taxon>Bacteria</taxon>
        <taxon>Bacillati</taxon>
        <taxon>Actinomycetota</taxon>
        <taxon>Actinomycetes</taxon>
        <taxon>Geodermatophilales</taxon>
        <taxon>Geodermatophilaceae</taxon>
        <taxon>Blastococcus</taxon>
    </lineage>
</organism>
<dbReference type="AlphaFoldDB" id="A0A1I1VYV5"/>
<dbReference type="Proteomes" id="UP000198589">
    <property type="component" value="Unassembled WGS sequence"/>
</dbReference>
<dbReference type="RefSeq" id="WP_139228725.1">
    <property type="nucleotide sequence ID" value="NZ_FOND01000001.1"/>
</dbReference>
<name>A0A1I1VYV5_9ACTN</name>
<sequence>MSTAGVTMIGMPSTGKSTYLAALYQALSSPPRASAPRLARQPETRAYLEELRQAWLRGEPMGRTSSNSGELVELDVEFPEGPGSVRLAVPDIAGETFENIVVKRRADGTATELVHEADGLLLFTHPDHQRPRVTIAALKQMQDLVGDDAAPLPGDGETPFDPRGLPGEVHLIELLQWAVRARRKGGGSDARPSRVAFMISAWDRAGDRPPGDWLAVKMPMLRSFLDAQQDRLVVQTYGVCAQGGDYDAEPIADRRPRERAYTLLPDGSRSDDLTGPLRWAALG</sequence>
<dbReference type="EMBL" id="FOND01000001">
    <property type="protein sequence ID" value="SFD88035.1"/>
    <property type="molecule type" value="Genomic_DNA"/>
</dbReference>
<evidence type="ECO:0000313" key="2">
    <source>
        <dbReference type="EMBL" id="SFD88035.1"/>
    </source>
</evidence>
<accession>A0A1I1VYV5</accession>
<keyword evidence="3" id="KW-1185">Reference proteome</keyword>
<evidence type="ECO:0000313" key="3">
    <source>
        <dbReference type="Proteomes" id="UP000198589"/>
    </source>
</evidence>